<evidence type="ECO:0000259" key="2">
    <source>
        <dbReference type="SMART" id="SM00499"/>
    </source>
</evidence>
<sequence length="113" mass="11560">MAEKKSHHLLALQALVSAALLLSSSVLPEAAAQPTKVCNMSRDGFAACRPAISLSAPTPAPVPTDACCSAVAGADLTCLCGYKNSVMLPYLGINPNLAMQLPAKCHVPAPSNC</sequence>
<proteinExistence type="predicted"/>
<reference evidence="3 4" key="1">
    <citation type="journal article" date="2017" name="Nature">
        <title>The Apostasia genome and the evolution of orchids.</title>
        <authorList>
            <person name="Zhang G.Q."/>
            <person name="Liu K.W."/>
            <person name="Li Z."/>
            <person name="Lohaus R."/>
            <person name="Hsiao Y.Y."/>
            <person name="Niu S.C."/>
            <person name="Wang J.Y."/>
            <person name="Lin Y.C."/>
            <person name="Xu Q."/>
            <person name="Chen L.J."/>
            <person name="Yoshida K."/>
            <person name="Fujiwara S."/>
            <person name="Wang Z.W."/>
            <person name="Zhang Y.Q."/>
            <person name="Mitsuda N."/>
            <person name="Wang M."/>
            <person name="Liu G.H."/>
            <person name="Pecoraro L."/>
            <person name="Huang H.X."/>
            <person name="Xiao X.J."/>
            <person name="Lin M."/>
            <person name="Wu X.Y."/>
            <person name="Wu W.L."/>
            <person name="Chen Y.Y."/>
            <person name="Chang S.B."/>
            <person name="Sakamoto S."/>
            <person name="Ohme-Takagi M."/>
            <person name="Yagi M."/>
            <person name="Zeng S.J."/>
            <person name="Shen C.Y."/>
            <person name="Yeh C.M."/>
            <person name="Luo Y.B."/>
            <person name="Tsai W.C."/>
            <person name="Van de Peer Y."/>
            <person name="Liu Z.J."/>
        </authorList>
    </citation>
    <scope>NUCLEOTIDE SEQUENCE [LARGE SCALE GENOMIC DNA]</scope>
    <source>
        <strain evidence="4">cv. Shenzhen</strain>
        <tissue evidence="3">Stem</tissue>
    </source>
</reference>
<feature type="domain" description="Bifunctional inhibitor/plant lipid transfer protein/seed storage helical" evidence="2">
    <location>
        <begin position="38"/>
        <end position="113"/>
    </location>
</feature>
<evidence type="ECO:0000313" key="4">
    <source>
        <dbReference type="Proteomes" id="UP000236161"/>
    </source>
</evidence>
<feature type="signal peptide" evidence="1">
    <location>
        <begin position="1"/>
        <end position="32"/>
    </location>
</feature>
<dbReference type="Proteomes" id="UP000236161">
    <property type="component" value="Unassembled WGS sequence"/>
</dbReference>
<dbReference type="InterPro" id="IPR044741">
    <property type="entry name" value="NsLTP-like"/>
</dbReference>
<evidence type="ECO:0000313" key="3">
    <source>
        <dbReference type="EMBL" id="PKA48611.1"/>
    </source>
</evidence>
<dbReference type="GO" id="GO:0009627">
    <property type="term" value="P:systemic acquired resistance"/>
    <property type="evidence" value="ECO:0007669"/>
    <property type="project" value="InterPro"/>
</dbReference>
<dbReference type="EMBL" id="KZ452307">
    <property type="protein sequence ID" value="PKA48611.1"/>
    <property type="molecule type" value="Genomic_DNA"/>
</dbReference>
<dbReference type="CDD" id="cd04660">
    <property type="entry name" value="nsLTP_like"/>
    <property type="match status" value="1"/>
</dbReference>
<dbReference type="InterPro" id="IPR016140">
    <property type="entry name" value="Bifunc_inhib/LTP/seed_store"/>
</dbReference>
<gene>
    <name evidence="3" type="primary">DIR1</name>
    <name evidence="3" type="ORF">AXF42_Ash020484</name>
</gene>
<dbReference type="Pfam" id="PF14368">
    <property type="entry name" value="LTP_2"/>
    <property type="match status" value="1"/>
</dbReference>
<dbReference type="OrthoDB" id="643149at2759"/>
<dbReference type="PANTHER" id="PTHR33122:SF60">
    <property type="entry name" value="LIPID-TRANSFER PROTEIN DIR1-RELATED"/>
    <property type="match status" value="1"/>
</dbReference>
<dbReference type="SMART" id="SM00499">
    <property type="entry name" value="AAI"/>
    <property type="match status" value="1"/>
</dbReference>
<keyword evidence="4" id="KW-1185">Reference proteome</keyword>
<dbReference type="STRING" id="1088818.A0A2H9ZZ86"/>
<dbReference type="InterPro" id="IPR036312">
    <property type="entry name" value="Bifun_inhib/LTP/seed_sf"/>
</dbReference>
<dbReference type="PANTHER" id="PTHR33122">
    <property type="entry name" value="LIPID BINDING PROTEIN-RELATED"/>
    <property type="match status" value="1"/>
</dbReference>
<name>A0A2H9ZZ86_9ASPA</name>
<dbReference type="GO" id="GO:0005504">
    <property type="term" value="F:fatty acid binding"/>
    <property type="evidence" value="ECO:0007669"/>
    <property type="project" value="InterPro"/>
</dbReference>
<evidence type="ECO:0000256" key="1">
    <source>
        <dbReference type="SAM" id="SignalP"/>
    </source>
</evidence>
<dbReference type="SUPFAM" id="SSF47699">
    <property type="entry name" value="Bifunctional inhibitor/lipid-transfer protein/seed storage 2S albumin"/>
    <property type="match status" value="1"/>
</dbReference>
<dbReference type="InterPro" id="IPR039265">
    <property type="entry name" value="DIR1-like"/>
</dbReference>
<protein>
    <submittedName>
        <fullName evidence="3">Lipid-transfer protein DIR1</fullName>
    </submittedName>
</protein>
<dbReference type="Gene3D" id="1.10.110.10">
    <property type="entry name" value="Plant lipid-transfer and hydrophobic proteins"/>
    <property type="match status" value="1"/>
</dbReference>
<feature type="chain" id="PRO_5014149879" evidence="1">
    <location>
        <begin position="33"/>
        <end position="113"/>
    </location>
</feature>
<dbReference type="AlphaFoldDB" id="A0A2H9ZZ86"/>
<accession>A0A2H9ZZ86</accession>
<organism evidence="3 4">
    <name type="scientific">Apostasia shenzhenica</name>
    <dbReference type="NCBI Taxonomy" id="1088818"/>
    <lineage>
        <taxon>Eukaryota</taxon>
        <taxon>Viridiplantae</taxon>
        <taxon>Streptophyta</taxon>
        <taxon>Embryophyta</taxon>
        <taxon>Tracheophyta</taxon>
        <taxon>Spermatophyta</taxon>
        <taxon>Magnoliopsida</taxon>
        <taxon>Liliopsida</taxon>
        <taxon>Asparagales</taxon>
        <taxon>Orchidaceae</taxon>
        <taxon>Apostasioideae</taxon>
        <taxon>Apostasia</taxon>
    </lineage>
</organism>
<keyword evidence="1" id="KW-0732">Signal</keyword>